<protein>
    <recommendedName>
        <fullName evidence="1">Tf2-1-like SH3-like domain-containing protein</fullName>
    </recommendedName>
</protein>
<dbReference type="PANTHER" id="PTHR45835">
    <property type="entry name" value="YALI0A06105P"/>
    <property type="match status" value="1"/>
</dbReference>
<dbReference type="PANTHER" id="PTHR45835:SF91">
    <property type="entry name" value="RETROTRANSPOSON, TY3-GYPSY SUBCLASS-LIKE PROTEIN"/>
    <property type="match status" value="1"/>
</dbReference>
<feature type="domain" description="Tf2-1-like SH3-like" evidence="1">
    <location>
        <begin position="272"/>
        <end position="318"/>
    </location>
</feature>
<dbReference type="Proteomes" id="UP001234989">
    <property type="component" value="Chromosome 4"/>
</dbReference>
<dbReference type="Pfam" id="PF24626">
    <property type="entry name" value="SH3_Tf2-1"/>
    <property type="match status" value="1"/>
</dbReference>
<proteinExistence type="predicted"/>
<gene>
    <name evidence="2" type="ORF">MTR67_018878</name>
</gene>
<dbReference type="InterPro" id="IPR056924">
    <property type="entry name" value="SH3_Tf2-1"/>
</dbReference>
<dbReference type="InterPro" id="IPR036397">
    <property type="entry name" value="RNaseH_sf"/>
</dbReference>
<keyword evidence="3" id="KW-1185">Reference proteome</keyword>
<evidence type="ECO:0000313" key="3">
    <source>
        <dbReference type="Proteomes" id="UP001234989"/>
    </source>
</evidence>
<evidence type="ECO:0000259" key="1">
    <source>
        <dbReference type="Pfam" id="PF24626"/>
    </source>
</evidence>
<dbReference type="Gene3D" id="3.30.420.10">
    <property type="entry name" value="Ribonuclease H-like superfamily/Ribonuclease H"/>
    <property type="match status" value="1"/>
</dbReference>
<dbReference type="SUPFAM" id="SSF53098">
    <property type="entry name" value="Ribonuclease H-like"/>
    <property type="match status" value="1"/>
</dbReference>
<reference evidence="2" key="1">
    <citation type="submission" date="2023-08" db="EMBL/GenBank/DDBJ databases">
        <title>A de novo genome assembly of Solanum verrucosum Schlechtendal, a Mexican diploid species geographically isolated from the other diploid A-genome species in potato relatives.</title>
        <authorList>
            <person name="Hosaka K."/>
        </authorList>
    </citation>
    <scope>NUCLEOTIDE SEQUENCE</scope>
    <source>
        <tissue evidence="2">Young leaves</tissue>
    </source>
</reference>
<name>A0AAF0TU64_SOLVR</name>
<dbReference type="InterPro" id="IPR012337">
    <property type="entry name" value="RNaseH-like_sf"/>
</dbReference>
<sequence length="319" mass="36168">MDAVNSLPKPLSPSDIRSFLGLVSFYKRKGIEVDPKKTDAVNNWPKSLCPSDIRSFLGLVSFYKSVAHLEEVKKELVRVVHRLARIGVRLVDSNKGGVMVHNGLESSFVSEVKAKQGLDPTFVELRELVLKKFVEAFSQGGLGARVKLSRAFHPQTNGQAKCTIQTLEDMMRACVIDFKGNWDDHLHLIEFAYNNSYHSSICMAPFEVLYGRRCRSPIGWFEVGEVALVGPELVHEAMEKVWLIRERSKTTQSRQKSNGDARRGDLEFDVNDWVYLKISSIKGVMRFGKKGKLSPYYMVPYKILRCISRVANELELPND</sequence>
<dbReference type="GO" id="GO:0003676">
    <property type="term" value="F:nucleic acid binding"/>
    <property type="evidence" value="ECO:0007669"/>
    <property type="project" value="InterPro"/>
</dbReference>
<dbReference type="EMBL" id="CP133615">
    <property type="protein sequence ID" value="WMV25493.1"/>
    <property type="molecule type" value="Genomic_DNA"/>
</dbReference>
<accession>A0AAF0TU64</accession>
<organism evidence="2 3">
    <name type="scientific">Solanum verrucosum</name>
    <dbReference type="NCBI Taxonomy" id="315347"/>
    <lineage>
        <taxon>Eukaryota</taxon>
        <taxon>Viridiplantae</taxon>
        <taxon>Streptophyta</taxon>
        <taxon>Embryophyta</taxon>
        <taxon>Tracheophyta</taxon>
        <taxon>Spermatophyta</taxon>
        <taxon>Magnoliopsida</taxon>
        <taxon>eudicotyledons</taxon>
        <taxon>Gunneridae</taxon>
        <taxon>Pentapetalae</taxon>
        <taxon>asterids</taxon>
        <taxon>lamiids</taxon>
        <taxon>Solanales</taxon>
        <taxon>Solanaceae</taxon>
        <taxon>Solanoideae</taxon>
        <taxon>Solaneae</taxon>
        <taxon>Solanum</taxon>
    </lineage>
</organism>
<dbReference type="AlphaFoldDB" id="A0AAF0TU64"/>
<evidence type="ECO:0000313" key="2">
    <source>
        <dbReference type="EMBL" id="WMV25493.1"/>
    </source>
</evidence>